<evidence type="ECO:0000256" key="5">
    <source>
        <dbReference type="ARBA" id="ARBA00023136"/>
    </source>
</evidence>
<comment type="caution">
    <text evidence="8">The sequence shown here is derived from an EMBL/GenBank/DDBJ whole genome shotgun (WGS) entry which is preliminary data.</text>
</comment>
<dbReference type="Gene3D" id="1.10.3730.20">
    <property type="match status" value="1"/>
</dbReference>
<evidence type="ECO:0000256" key="1">
    <source>
        <dbReference type="ARBA" id="ARBA00004141"/>
    </source>
</evidence>
<name>A0A1T4RRY6_9GAMM</name>
<feature type="transmembrane region" description="Helical" evidence="6">
    <location>
        <begin position="178"/>
        <end position="200"/>
    </location>
</feature>
<reference evidence="8 9" key="1">
    <citation type="submission" date="2017-01" db="EMBL/GenBank/DDBJ databases">
        <title>Genome Sequencing of a Marine Spirillum, Oceanospirillum multiglobuliferum ATCC 33336, from Japan.</title>
        <authorList>
            <person name="Carney J.G."/>
            <person name="Trachtenberg A.M."/>
            <person name="Rheaume B.A."/>
            <person name="Linnane J.D."/>
            <person name="Pitts N.L."/>
            <person name="Mykles D.L."/>
            <person name="Maclea K.S."/>
        </authorList>
    </citation>
    <scope>NUCLEOTIDE SEQUENCE [LARGE SCALE GENOMIC DNA]</scope>
    <source>
        <strain evidence="8 9">ATCC 33336</strain>
    </source>
</reference>
<dbReference type="Proteomes" id="UP000191418">
    <property type="component" value="Unassembled WGS sequence"/>
</dbReference>
<dbReference type="SUPFAM" id="SSF103481">
    <property type="entry name" value="Multidrug resistance efflux transporter EmrE"/>
    <property type="match status" value="2"/>
</dbReference>
<sequence length="303" mass="32616">MRLFSPAQAALLVAMLLWASSFIALKFAFEYSSPEWVIFGRMLVAAICFLPFITRLAPKKISKADCYWFLLLGLAEPGLYFIFESLALANTSASQAGMITSLLPMLVAIGAAIWLNERVTKLTMIGFALAIGGAALLSISSESSASAPNPIFGNMMELMAMICAAAYTLLLKKLSGSYNTWFITAFQAFFGTLFFLPLALMSSAVPTLSAEGVGAVLYLGVFITLGAYGLYNWAVQKIPATQASAFTNLIPVFTVILAFIILGERFTQGQILASLMVIAGLALSQIPVRQSSNTIKPHLDIEC</sequence>
<gene>
    <name evidence="8" type="ORF">BTE48_13015</name>
</gene>
<evidence type="ECO:0000313" key="8">
    <source>
        <dbReference type="EMBL" id="OPX54695.1"/>
    </source>
</evidence>
<feature type="transmembrane region" description="Helical" evidence="6">
    <location>
        <begin position="66"/>
        <end position="83"/>
    </location>
</feature>
<dbReference type="EMBL" id="MTSM01000020">
    <property type="protein sequence ID" value="OPX54695.1"/>
    <property type="molecule type" value="Genomic_DNA"/>
</dbReference>
<dbReference type="InterPro" id="IPR000620">
    <property type="entry name" value="EamA_dom"/>
</dbReference>
<keyword evidence="9" id="KW-1185">Reference proteome</keyword>
<comment type="subcellular location">
    <subcellularLocation>
        <location evidence="1">Membrane</location>
        <topology evidence="1">Multi-pass membrane protein</topology>
    </subcellularLocation>
</comment>
<dbReference type="InterPro" id="IPR050638">
    <property type="entry name" value="AA-Vitamin_Transporters"/>
</dbReference>
<evidence type="ECO:0000259" key="7">
    <source>
        <dbReference type="Pfam" id="PF00892"/>
    </source>
</evidence>
<feature type="transmembrane region" description="Helical" evidence="6">
    <location>
        <begin position="151"/>
        <end position="171"/>
    </location>
</feature>
<proteinExistence type="inferred from homology"/>
<accession>A0A1T4RRY6</accession>
<protein>
    <recommendedName>
        <fullName evidence="7">EamA domain-containing protein</fullName>
    </recommendedName>
</protein>
<evidence type="ECO:0000256" key="2">
    <source>
        <dbReference type="ARBA" id="ARBA00007362"/>
    </source>
</evidence>
<keyword evidence="3 6" id="KW-0812">Transmembrane</keyword>
<evidence type="ECO:0000256" key="4">
    <source>
        <dbReference type="ARBA" id="ARBA00022989"/>
    </source>
</evidence>
<dbReference type="AlphaFoldDB" id="A0A1T4RRY6"/>
<feature type="transmembrane region" description="Helical" evidence="6">
    <location>
        <begin position="243"/>
        <end position="263"/>
    </location>
</feature>
<dbReference type="Pfam" id="PF00892">
    <property type="entry name" value="EamA"/>
    <property type="match status" value="2"/>
</dbReference>
<evidence type="ECO:0000313" key="9">
    <source>
        <dbReference type="Proteomes" id="UP000191418"/>
    </source>
</evidence>
<feature type="transmembrane region" description="Helical" evidence="6">
    <location>
        <begin position="36"/>
        <end position="54"/>
    </location>
</feature>
<feature type="transmembrane region" description="Helical" evidence="6">
    <location>
        <begin position="122"/>
        <end position="139"/>
    </location>
</feature>
<organism evidence="8 9">
    <name type="scientific">Oceanospirillum multiglobuliferum</name>
    <dbReference type="NCBI Taxonomy" id="64969"/>
    <lineage>
        <taxon>Bacteria</taxon>
        <taxon>Pseudomonadati</taxon>
        <taxon>Pseudomonadota</taxon>
        <taxon>Gammaproteobacteria</taxon>
        <taxon>Oceanospirillales</taxon>
        <taxon>Oceanospirillaceae</taxon>
        <taxon>Oceanospirillum</taxon>
    </lineage>
</organism>
<evidence type="ECO:0000256" key="6">
    <source>
        <dbReference type="SAM" id="Phobius"/>
    </source>
</evidence>
<dbReference type="GO" id="GO:0016020">
    <property type="term" value="C:membrane"/>
    <property type="evidence" value="ECO:0007669"/>
    <property type="project" value="UniProtKB-SubCell"/>
</dbReference>
<dbReference type="PANTHER" id="PTHR32322">
    <property type="entry name" value="INNER MEMBRANE TRANSPORTER"/>
    <property type="match status" value="1"/>
</dbReference>
<feature type="transmembrane region" description="Helical" evidence="6">
    <location>
        <begin position="95"/>
        <end position="115"/>
    </location>
</feature>
<keyword evidence="5 6" id="KW-0472">Membrane</keyword>
<feature type="domain" description="EamA" evidence="7">
    <location>
        <begin position="10"/>
        <end position="138"/>
    </location>
</feature>
<dbReference type="InterPro" id="IPR037185">
    <property type="entry name" value="EmrE-like"/>
</dbReference>
<dbReference type="OrthoDB" id="5584577at2"/>
<feature type="domain" description="EamA" evidence="7">
    <location>
        <begin position="152"/>
        <end position="283"/>
    </location>
</feature>
<evidence type="ECO:0000256" key="3">
    <source>
        <dbReference type="ARBA" id="ARBA00022692"/>
    </source>
</evidence>
<dbReference type="RefSeq" id="WP_078746075.1">
    <property type="nucleotide sequence ID" value="NZ_FUXG01000019.1"/>
</dbReference>
<feature type="transmembrane region" description="Helical" evidence="6">
    <location>
        <begin position="212"/>
        <end position="231"/>
    </location>
</feature>
<dbReference type="STRING" id="64969.SAMN02745127_02532"/>
<feature type="transmembrane region" description="Helical" evidence="6">
    <location>
        <begin position="269"/>
        <end position="288"/>
    </location>
</feature>
<dbReference type="PANTHER" id="PTHR32322:SF2">
    <property type="entry name" value="EAMA DOMAIN-CONTAINING PROTEIN"/>
    <property type="match status" value="1"/>
</dbReference>
<comment type="similarity">
    <text evidence="2">Belongs to the EamA transporter family.</text>
</comment>
<keyword evidence="4 6" id="KW-1133">Transmembrane helix</keyword>